<reference evidence="1" key="1">
    <citation type="submission" date="2021-03" db="EMBL/GenBank/DDBJ databases">
        <title>Molecular epidemiology and mechanisms of colistin and carbapenem resistance in Enterobacteriaceae from clinical isolates, the environment and porcine samples in Pretoria, South Africa.</title>
        <authorList>
            <person name="Bogoshi D."/>
            <person name="Mbelle N.M."/>
            <person name="Naidoo V."/>
            <person name="Osei Sekyere J."/>
        </authorList>
    </citation>
    <scope>NUCLEOTIDE SEQUENCE</scope>
    <source>
        <strain evidence="1">C052</strain>
    </source>
</reference>
<proteinExistence type="predicted"/>
<organism evidence="1 2">
    <name type="scientific">Providencia rettgeri</name>
    <dbReference type="NCBI Taxonomy" id="587"/>
    <lineage>
        <taxon>Bacteria</taxon>
        <taxon>Pseudomonadati</taxon>
        <taxon>Pseudomonadota</taxon>
        <taxon>Gammaproteobacteria</taxon>
        <taxon>Enterobacterales</taxon>
        <taxon>Morganellaceae</taxon>
        <taxon>Providencia</taxon>
    </lineage>
</organism>
<dbReference type="Proteomes" id="UP000664477">
    <property type="component" value="Unassembled WGS sequence"/>
</dbReference>
<comment type="caution">
    <text evidence="1">The sequence shown here is derived from an EMBL/GenBank/DDBJ whole genome shotgun (WGS) entry which is preliminary data.</text>
</comment>
<protein>
    <submittedName>
        <fullName evidence="1">Uncharacterized protein</fullName>
    </submittedName>
</protein>
<gene>
    <name evidence="1" type="ORF">J4727_05030</name>
</gene>
<sequence length="87" mass="10082">MAVLKPDGNRFYLPKEHLTFSLIQKASICPVTNKLLDTTFKGLTPYLPRHIQFEHLNNTQYSAYMAQEVTLPEVWKHDHSQLIMPKG</sequence>
<dbReference type="AlphaFoldDB" id="A0A939NAC3"/>
<dbReference type="EMBL" id="JAGETQ010000016">
    <property type="protein sequence ID" value="MBO1915978.1"/>
    <property type="molecule type" value="Genomic_DNA"/>
</dbReference>
<name>A0A939NAC3_PRORE</name>
<accession>A0A939NAC3</accession>
<evidence type="ECO:0000313" key="2">
    <source>
        <dbReference type="Proteomes" id="UP000664477"/>
    </source>
</evidence>
<evidence type="ECO:0000313" key="1">
    <source>
        <dbReference type="EMBL" id="MBO1915978.1"/>
    </source>
</evidence>